<accession>A0ABQ1C3T2</accession>
<dbReference type="EMBL" id="BLKX01000001">
    <property type="protein sequence ID" value="GFG78909.1"/>
    <property type="molecule type" value="Genomic_DNA"/>
</dbReference>
<organism evidence="3 4">
    <name type="scientific">Mycobacterium paragordonae</name>
    <dbReference type="NCBI Taxonomy" id="1389713"/>
    <lineage>
        <taxon>Bacteria</taxon>
        <taxon>Bacillati</taxon>
        <taxon>Actinomycetota</taxon>
        <taxon>Actinomycetes</taxon>
        <taxon>Mycobacteriales</taxon>
        <taxon>Mycobacteriaceae</taxon>
        <taxon>Mycobacterium</taxon>
    </lineage>
</organism>
<proteinExistence type="predicted"/>
<dbReference type="Proteomes" id="UP000465240">
    <property type="component" value="Unassembled WGS sequence"/>
</dbReference>
<evidence type="ECO:0000313" key="3">
    <source>
        <dbReference type="EMBL" id="GFG78909.1"/>
    </source>
</evidence>
<evidence type="ECO:0000259" key="2">
    <source>
        <dbReference type="Pfam" id="PF00934"/>
    </source>
</evidence>
<comment type="caution">
    <text evidence="3">The sequence shown here is derived from an EMBL/GenBank/DDBJ whole genome shotgun (WGS) entry which is preliminary data.</text>
</comment>
<feature type="transmembrane region" description="Helical" evidence="1">
    <location>
        <begin position="115"/>
        <end position="137"/>
    </location>
</feature>
<sequence>MLAAADLENISSALDEAHRVAAPPTLALSPAAADEVSVSIAQLFSRHAQDYQVVAREATAFQEQLVQKMTASASSYASAEDVVASLLQALNAKVNYYTDAGNALESILFNYPFKLALNFIIIFPLIPFEPIIIPLFVCLQLAQLFSEVITGQPISYRPLP</sequence>
<dbReference type="InterPro" id="IPR000084">
    <property type="entry name" value="PE-PGRS_N"/>
</dbReference>
<keyword evidence="1" id="KW-0812">Transmembrane</keyword>
<feature type="domain" description="PE" evidence="2">
    <location>
        <begin position="3"/>
        <end position="81"/>
    </location>
</feature>
<keyword evidence="1" id="KW-1133">Transmembrane helix</keyword>
<keyword evidence="4" id="KW-1185">Reference proteome</keyword>
<gene>
    <name evidence="3" type="ORF">MPRG_21850</name>
</gene>
<evidence type="ECO:0000256" key="1">
    <source>
        <dbReference type="SAM" id="Phobius"/>
    </source>
</evidence>
<dbReference type="Gene3D" id="1.10.287.850">
    <property type="entry name" value="HP0062-like domain"/>
    <property type="match status" value="1"/>
</dbReference>
<evidence type="ECO:0000313" key="4">
    <source>
        <dbReference type="Proteomes" id="UP000465240"/>
    </source>
</evidence>
<dbReference type="InterPro" id="IPR038332">
    <property type="entry name" value="PPE_sf"/>
</dbReference>
<name>A0ABQ1C3T2_9MYCO</name>
<reference evidence="3 4" key="1">
    <citation type="journal article" date="2019" name="Emerg. Microbes Infect.">
        <title>Comprehensive subspecies identification of 175 nontuberculous mycobacteria species based on 7547 genomic profiles.</title>
        <authorList>
            <person name="Matsumoto Y."/>
            <person name="Kinjo T."/>
            <person name="Motooka D."/>
            <person name="Nabeya D."/>
            <person name="Jung N."/>
            <person name="Uechi K."/>
            <person name="Horii T."/>
            <person name="Iida T."/>
            <person name="Fujita J."/>
            <person name="Nakamura S."/>
        </authorList>
    </citation>
    <scope>NUCLEOTIDE SEQUENCE [LARGE SCALE GENOMIC DNA]</scope>
    <source>
        <strain evidence="3 4">JCM 18565</strain>
    </source>
</reference>
<keyword evidence="1" id="KW-0472">Membrane</keyword>
<dbReference type="Pfam" id="PF00934">
    <property type="entry name" value="PE"/>
    <property type="match status" value="1"/>
</dbReference>
<protein>
    <recommendedName>
        <fullName evidence="2">PE domain-containing protein</fullName>
    </recommendedName>
</protein>
<dbReference type="SUPFAM" id="SSF140459">
    <property type="entry name" value="PE/PPE dimer-like"/>
    <property type="match status" value="1"/>
</dbReference>